<dbReference type="OrthoDB" id="6067390at2759"/>
<name>A0A2A3ERM2_APICC</name>
<accession>A0A2A3ERM2</accession>
<protein>
    <submittedName>
        <fullName evidence="1">Uncharacterized protein</fullName>
    </submittedName>
</protein>
<dbReference type="AlphaFoldDB" id="A0A2A3ERM2"/>
<gene>
    <name evidence="1" type="ORF">APICC_00096</name>
</gene>
<dbReference type="EMBL" id="KZ288194">
    <property type="protein sequence ID" value="PBC33922.1"/>
    <property type="molecule type" value="Genomic_DNA"/>
</dbReference>
<organism evidence="1 2">
    <name type="scientific">Apis cerana cerana</name>
    <name type="common">Oriental honeybee</name>
    <dbReference type="NCBI Taxonomy" id="94128"/>
    <lineage>
        <taxon>Eukaryota</taxon>
        <taxon>Metazoa</taxon>
        <taxon>Ecdysozoa</taxon>
        <taxon>Arthropoda</taxon>
        <taxon>Hexapoda</taxon>
        <taxon>Insecta</taxon>
        <taxon>Pterygota</taxon>
        <taxon>Neoptera</taxon>
        <taxon>Endopterygota</taxon>
        <taxon>Hymenoptera</taxon>
        <taxon>Apocrita</taxon>
        <taxon>Aculeata</taxon>
        <taxon>Apoidea</taxon>
        <taxon>Anthophila</taxon>
        <taxon>Apidae</taxon>
        <taxon>Apis</taxon>
    </lineage>
</organism>
<reference evidence="1 2" key="1">
    <citation type="submission" date="2014-07" db="EMBL/GenBank/DDBJ databases">
        <title>Genomic and transcriptomic analysis on Apis cerana provide comprehensive insights into honey bee biology.</title>
        <authorList>
            <person name="Diao Q."/>
            <person name="Sun L."/>
            <person name="Zheng H."/>
            <person name="Zheng H."/>
            <person name="Xu S."/>
            <person name="Wang S."/>
            <person name="Zeng Z."/>
            <person name="Hu F."/>
            <person name="Su S."/>
            <person name="Wu J."/>
        </authorList>
    </citation>
    <scope>NUCLEOTIDE SEQUENCE [LARGE SCALE GENOMIC DNA]</scope>
    <source>
        <tissue evidence="1">Pupae without intestine</tissue>
    </source>
</reference>
<evidence type="ECO:0000313" key="2">
    <source>
        <dbReference type="Proteomes" id="UP000242457"/>
    </source>
</evidence>
<keyword evidence="2" id="KW-1185">Reference proteome</keyword>
<proteinExistence type="predicted"/>
<sequence length="82" mass="10010">MSHIMSGRPMKFPYTIAAKITRFPFHHYFIKSETGWVFRYWAISILICAPLWYKFQQLSHNPENVKKWDEIHKHQFSGEMRH</sequence>
<dbReference type="Proteomes" id="UP000242457">
    <property type="component" value="Unassembled WGS sequence"/>
</dbReference>
<evidence type="ECO:0000313" key="1">
    <source>
        <dbReference type="EMBL" id="PBC33922.1"/>
    </source>
</evidence>